<organism evidence="3 4">
    <name type="scientific">Halorubrum tebenquichense DSM 14210</name>
    <dbReference type="NCBI Taxonomy" id="1227485"/>
    <lineage>
        <taxon>Archaea</taxon>
        <taxon>Methanobacteriati</taxon>
        <taxon>Methanobacteriota</taxon>
        <taxon>Stenosarchaea group</taxon>
        <taxon>Halobacteria</taxon>
        <taxon>Halobacteriales</taxon>
        <taxon>Haloferacaceae</taxon>
        <taxon>Halorubrum</taxon>
    </lineage>
</organism>
<evidence type="ECO:0000313" key="4">
    <source>
        <dbReference type="Proteomes" id="UP000011523"/>
    </source>
</evidence>
<comment type="caution">
    <text evidence="3">The sequence shown here is derived from an EMBL/GenBank/DDBJ whole genome shotgun (WGS) entry which is preliminary data.</text>
</comment>
<evidence type="ECO:0000256" key="1">
    <source>
        <dbReference type="SAM" id="MobiDB-lite"/>
    </source>
</evidence>
<dbReference type="OrthoDB" id="2837at2157"/>
<proteinExistence type="predicted"/>
<dbReference type="Pfam" id="PF16947">
    <property type="entry name" value="Ferredoxin_N"/>
    <property type="match status" value="1"/>
</dbReference>
<feature type="domain" description="4Fe-4S ferredoxin iron-sulfur binding" evidence="2">
    <location>
        <begin position="13"/>
        <end position="74"/>
    </location>
</feature>
<name>M0DDS1_9EURY</name>
<dbReference type="EMBL" id="AOJD01000079">
    <property type="protein sequence ID" value="ELZ32887.1"/>
    <property type="molecule type" value="Genomic_DNA"/>
</dbReference>
<protein>
    <recommendedName>
        <fullName evidence="2">4Fe-4S ferredoxin iron-sulfur binding domain-containing protein</fullName>
    </recommendedName>
</protein>
<dbReference type="PATRIC" id="fig|1227485.3.peg.3018"/>
<gene>
    <name evidence="3" type="ORF">C472_15419</name>
</gene>
<dbReference type="AlphaFoldDB" id="M0DDS1"/>
<feature type="region of interest" description="Disordered" evidence="1">
    <location>
        <begin position="59"/>
        <end position="81"/>
    </location>
</feature>
<sequence length="81" mass="9458">MRRDHEAPPDIEDAKFDGWAENRLGDVEHDTELGKKMGKDAIRLARGEMSEEEFHEKYHEQVKNEFGVDDRPTKPEGFDDE</sequence>
<keyword evidence="4" id="KW-1185">Reference proteome</keyword>
<accession>M0DDS1</accession>
<reference evidence="3 4" key="1">
    <citation type="journal article" date="2014" name="PLoS Genet.">
        <title>Phylogenetically driven sequencing of extremely halophilic archaea reveals strategies for static and dynamic osmo-response.</title>
        <authorList>
            <person name="Becker E.A."/>
            <person name="Seitzer P.M."/>
            <person name="Tritt A."/>
            <person name="Larsen D."/>
            <person name="Krusor M."/>
            <person name="Yao A.I."/>
            <person name="Wu D."/>
            <person name="Madern D."/>
            <person name="Eisen J.A."/>
            <person name="Darling A.E."/>
            <person name="Facciotti M.T."/>
        </authorList>
    </citation>
    <scope>NUCLEOTIDE SEQUENCE [LARGE SCALE GENOMIC DNA]</scope>
    <source>
        <strain evidence="3 4">DSM 14210</strain>
    </source>
</reference>
<dbReference type="InterPro" id="IPR031604">
    <property type="entry name" value="Ferredoxin_N"/>
</dbReference>
<evidence type="ECO:0000259" key="2">
    <source>
        <dbReference type="Pfam" id="PF16947"/>
    </source>
</evidence>
<dbReference type="Proteomes" id="UP000011523">
    <property type="component" value="Unassembled WGS sequence"/>
</dbReference>
<evidence type="ECO:0000313" key="3">
    <source>
        <dbReference type="EMBL" id="ELZ32887.1"/>
    </source>
</evidence>
<dbReference type="RefSeq" id="WP_006630717.1">
    <property type="nucleotide sequence ID" value="NZ_AOJD01000079.1"/>
</dbReference>